<gene>
    <name evidence="2" type="ORF">FC19_GL000764</name>
</gene>
<dbReference type="Proteomes" id="UP000051015">
    <property type="component" value="Unassembled WGS sequence"/>
</dbReference>
<keyword evidence="3" id="KW-1185">Reference proteome</keyword>
<sequence length="71" mass="7312">MINKVRFSKKTVILILIALLLIATSGATGYFLGAKNTQAGIGSGQNMSGKKSMPKGGKMPAGKPSGNGFKK</sequence>
<protein>
    <submittedName>
        <fullName evidence="2">Uncharacterized protein</fullName>
    </submittedName>
</protein>
<name>A0A0R2D7J2_9LACO</name>
<reference evidence="2 3" key="1">
    <citation type="journal article" date="2015" name="Genome Announc.">
        <title>Expanding the biotechnology potential of lactobacilli through comparative genomics of 213 strains and associated genera.</title>
        <authorList>
            <person name="Sun Z."/>
            <person name="Harris H.M."/>
            <person name="McCann A."/>
            <person name="Guo C."/>
            <person name="Argimon S."/>
            <person name="Zhang W."/>
            <person name="Yang X."/>
            <person name="Jeffery I.B."/>
            <person name="Cooney J.C."/>
            <person name="Kagawa T.F."/>
            <person name="Liu W."/>
            <person name="Song Y."/>
            <person name="Salvetti E."/>
            <person name="Wrobel A."/>
            <person name="Rasinkangas P."/>
            <person name="Parkhill J."/>
            <person name="Rea M.C."/>
            <person name="O'Sullivan O."/>
            <person name="Ritari J."/>
            <person name="Douillard F.P."/>
            <person name="Paul Ross R."/>
            <person name="Yang R."/>
            <person name="Briner A.E."/>
            <person name="Felis G.E."/>
            <person name="de Vos W.M."/>
            <person name="Barrangou R."/>
            <person name="Klaenhammer T.R."/>
            <person name="Caufield P.W."/>
            <person name="Cui Y."/>
            <person name="Zhang H."/>
            <person name="O'Toole P.W."/>
        </authorList>
    </citation>
    <scope>NUCLEOTIDE SEQUENCE [LARGE SCALE GENOMIC DNA]</scope>
    <source>
        <strain evidence="2 3">DSM 21051</strain>
    </source>
</reference>
<evidence type="ECO:0000313" key="3">
    <source>
        <dbReference type="Proteomes" id="UP000051015"/>
    </source>
</evidence>
<feature type="compositionally biased region" description="Low complexity" evidence="1">
    <location>
        <begin position="47"/>
        <end position="71"/>
    </location>
</feature>
<dbReference type="AlphaFoldDB" id="A0A0R2D7J2"/>
<dbReference type="RefSeq" id="WP_057875779.1">
    <property type="nucleotide sequence ID" value="NZ_AYZD01000015.1"/>
</dbReference>
<dbReference type="EMBL" id="AYZD01000015">
    <property type="protein sequence ID" value="KRM96470.1"/>
    <property type="molecule type" value="Genomic_DNA"/>
</dbReference>
<organism evidence="2 3">
    <name type="scientific">Liquorilactobacillus aquaticus DSM 21051</name>
    <dbReference type="NCBI Taxonomy" id="1423725"/>
    <lineage>
        <taxon>Bacteria</taxon>
        <taxon>Bacillati</taxon>
        <taxon>Bacillota</taxon>
        <taxon>Bacilli</taxon>
        <taxon>Lactobacillales</taxon>
        <taxon>Lactobacillaceae</taxon>
        <taxon>Liquorilactobacillus</taxon>
    </lineage>
</organism>
<dbReference type="PATRIC" id="fig|1423725.3.peg.789"/>
<feature type="region of interest" description="Disordered" evidence="1">
    <location>
        <begin position="43"/>
        <end position="71"/>
    </location>
</feature>
<accession>A0A0R2D7J2</accession>
<proteinExistence type="predicted"/>
<comment type="caution">
    <text evidence="2">The sequence shown here is derived from an EMBL/GenBank/DDBJ whole genome shotgun (WGS) entry which is preliminary data.</text>
</comment>
<evidence type="ECO:0000313" key="2">
    <source>
        <dbReference type="EMBL" id="KRM96470.1"/>
    </source>
</evidence>
<evidence type="ECO:0000256" key="1">
    <source>
        <dbReference type="SAM" id="MobiDB-lite"/>
    </source>
</evidence>